<evidence type="ECO:0000313" key="2">
    <source>
        <dbReference type="EMBL" id="PAN19914.1"/>
    </source>
</evidence>
<keyword evidence="1" id="KW-0812">Transmembrane</keyword>
<dbReference type="Gramene" id="PAN19914">
    <property type="protein sequence ID" value="PAN19914"/>
    <property type="gene ID" value="PAHAL_3G307400"/>
</dbReference>
<feature type="transmembrane region" description="Helical" evidence="1">
    <location>
        <begin position="30"/>
        <end position="49"/>
    </location>
</feature>
<reference evidence="2" key="1">
    <citation type="submission" date="2018-04" db="EMBL/GenBank/DDBJ databases">
        <title>WGS assembly of Panicum hallii.</title>
        <authorList>
            <person name="Lovell J."/>
            <person name="Jenkins J."/>
            <person name="Lowry D."/>
            <person name="Mamidi S."/>
            <person name="Sreedasyam A."/>
            <person name="Weng X."/>
            <person name="Barry K."/>
            <person name="Bonette J."/>
            <person name="Campitelli B."/>
            <person name="Daum C."/>
            <person name="Gordon S."/>
            <person name="Gould B."/>
            <person name="Lipzen A."/>
            <person name="Macqueen A."/>
            <person name="Palacio-Mejia J."/>
            <person name="Plott C."/>
            <person name="Shakirov E."/>
            <person name="Shu S."/>
            <person name="Yoshinaga Y."/>
            <person name="Zane M."/>
            <person name="Rokhsar D."/>
            <person name="Grimwood J."/>
            <person name="Schmutz J."/>
            <person name="Juenger T."/>
        </authorList>
    </citation>
    <scope>NUCLEOTIDE SEQUENCE [LARGE SCALE GENOMIC DNA]</scope>
    <source>
        <strain evidence="2">FIL2</strain>
    </source>
</reference>
<keyword evidence="1" id="KW-1133">Transmembrane helix</keyword>
<name>A0A2S3HCV0_9POAL</name>
<sequence length="76" mass="8245">MVVCTESTSGSACLLAVTPSGFDRAGLDSTYIFISLVRLTCFIAVSNCVSRKQTMLPLRSSVRFKKDSKVMITVCC</sequence>
<dbReference type="AlphaFoldDB" id="A0A2S3HCV0"/>
<evidence type="ECO:0000256" key="1">
    <source>
        <dbReference type="SAM" id="Phobius"/>
    </source>
</evidence>
<proteinExistence type="predicted"/>
<organism evidence="2">
    <name type="scientific">Panicum hallii</name>
    <dbReference type="NCBI Taxonomy" id="206008"/>
    <lineage>
        <taxon>Eukaryota</taxon>
        <taxon>Viridiplantae</taxon>
        <taxon>Streptophyta</taxon>
        <taxon>Embryophyta</taxon>
        <taxon>Tracheophyta</taxon>
        <taxon>Spermatophyta</taxon>
        <taxon>Magnoliopsida</taxon>
        <taxon>Liliopsida</taxon>
        <taxon>Poales</taxon>
        <taxon>Poaceae</taxon>
        <taxon>PACMAD clade</taxon>
        <taxon>Panicoideae</taxon>
        <taxon>Panicodae</taxon>
        <taxon>Paniceae</taxon>
        <taxon>Panicinae</taxon>
        <taxon>Panicum</taxon>
        <taxon>Panicum sect. Panicum</taxon>
    </lineage>
</organism>
<dbReference type="EMBL" id="CM008048">
    <property type="protein sequence ID" value="PAN19914.1"/>
    <property type="molecule type" value="Genomic_DNA"/>
</dbReference>
<accession>A0A2S3HCV0</accession>
<keyword evidence="1" id="KW-0472">Membrane</keyword>
<protein>
    <submittedName>
        <fullName evidence="2">Uncharacterized protein</fullName>
    </submittedName>
</protein>
<dbReference type="Proteomes" id="UP000243499">
    <property type="component" value="Chromosome 3"/>
</dbReference>
<gene>
    <name evidence="2" type="ORF">PAHAL_3G307400</name>
</gene>